<dbReference type="InterPro" id="IPR019455">
    <property type="entry name" value="Acetolactate_synth_ssu_C"/>
</dbReference>
<evidence type="ECO:0000259" key="9">
    <source>
        <dbReference type="PROSITE" id="PS51671"/>
    </source>
</evidence>
<evidence type="ECO:0000256" key="7">
    <source>
        <dbReference type="ARBA" id="ARBA00048670"/>
    </source>
</evidence>
<protein>
    <recommendedName>
        <fullName evidence="8">Acetolactate synthase small subunit</fullName>
        <shortName evidence="8">AHAS</shortName>
        <shortName evidence="8">ALS</shortName>
        <ecNumber evidence="8">2.2.1.6</ecNumber>
    </recommendedName>
    <alternativeName>
        <fullName evidence="8">Acetohydroxy-acid synthase small subunit</fullName>
    </alternativeName>
</protein>
<dbReference type="InterPro" id="IPR045865">
    <property type="entry name" value="ACT-like_dom_sf"/>
</dbReference>
<evidence type="ECO:0000256" key="2">
    <source>
        <dbReference type="ARBA" id="ARBA00005025"/>
    </source>
</evidence>
<dbReference type="PANTHER" id="PTHR30239:SF0">
    <property type="entry name" value="ACETOLACTATE SYNTHASE SMALL SUBUNIT 1, CHLOROPLASTIC"/>
    <property type="match status" value="1"/>
</dbReference>
<dbReference type="InterPro" id="IPR002912">
    <property type="entry name" value="ACT_dom"/>
</dbReference>
<dbReference type="EMBL" id="CP115920">
    <property type="protein sequence ID" value="XCD16585.1"/>
    <property type="molecule type" value="Genomic_DNA"/>
</dbReference>
<evidence type="ECO:0000256" key="1">
    <source>
        <dbReference type="ARBA" id="ARBA00004974"/>
    </source>
</evidence>
<proteinExistence type="inferred from homology"/>
<dbReference type="PROSITE" id="PS51671">
    <property type="entry name" value="ACT"/>
    <property type="match status" value="1"/>
</dbReference>
<organism evidence="10">
    <name type="scientific">Vibrio chaetopteri</name>
    <dbReference type="NCBI Taxonomy" id="3016528"/>
    <lineage>
        <taxon>Bacteria</taxon>
        <taxon>Pseudomonadati</taxon>
        <taxon>Pseudomonadota</taxon>
        <taxon>Gammaproteobacteria</taxon>
        <taxon>Vibrionales</taxon>
        <taxon>Vibrionaceae</taxon>
        <taxon>Vibrio</taxon>
    </lineage>
</organism>
<dbReference type="AlphaFoldDB" id="A0AAU8BJF7"/>
<comment type="catalytic activity">
    <reaction evidence="7 8">
        <text>2 pyruvate + H(+) = (2S)-2-acetolactate + CO2</text>
        <dbReference type="Rhea" id="RHEA:25249"/>
        <dbReference type="ChEBI" id="CHEBI:15361"/>
        <dbReference type="ChEBI" id="CHEBI:15378"/>
        <dbReference type="ChEBI" id="CHEBI:16526"/>
        <dbReference type="ChEBI" id="CHEBI:58476"/>
        <dbReference type="EC" id="2.2.1.6"/>
    </reaction>
</comment>
<evidence type="ECO:0000256" key="6">
    <source>
        <dbReference type="ARBA" id="ARBA00023304"/>
    </source>
</evidence>
<dbReference type="InterPro" id="IPR004789">
    <property type="entry name" value="Acetalactate_synth_ssu"/>
</dbReference>
<dbReference type="GO" id="GO:1990610">
    <property type="term" value="F:acetolactate synthase regulator activity"/>
    <property type="evidence" value="ECO:0007669"/>
    <property type="project" value="UniProtKB-UniRule"/>
</dbReference>
<keyword evidence="6 8" id="KW-0100">Branched-chain amino acid biosynthesis</keyword>
<comment type="subunit">
    <text evidence="4 8">Dimer of large and small chains.</text>
</comment>
<feature type="domain" description="ACT" evidence="9">
    <location>
        <begin position="4"/>
        <end position="78"/>
    </location>
</feature>
<evidence type="ECO:0000256" key="3">
    <source>
        <dbReference type="ARBA" id="ARBA00006341"/>
    </source>
</evidence>
<comment type="similarity">
    <text evidence="3 8">Belongs to the acetolactate synthase small subunit family.</text>
</comment>
<evidence type="ECO:0000256" key="4">
    <source>
        <dbReference type="ARBA" id="ARBA00011744"/>
    </source>
</evidence>
<keyword evidence="8 10" id="KW-0808">Transferase</keyword>
<name>A0AAU8BJF7_9VIBR</name>
<dbReference type="SUPFAM" id="SSF55021">
    <property type="entry name" value="ACT-like"/>
    <property type="match status" value="2"/>
</dbReference>
<dbReference type="InterPro" id="IPR027271">
    <property type="entry name" value="Acetolactate_synth/TF_NikR_C"/>
</dbReference>
<dbReference type="NCBIfam" id="NF008864">
    <property type="entry name" value="PRK11895.1"/>
    <property type="match status" value="1"/>
</dbReference>
<evidence type="ECO:0000256" key="8">
    <source>
        <dbReference type="RuleBase" id="RU368092"/>
    </source>
</evidence>
<dbReference type="FunFam" id="3.30.70.260:FF:000001">
    <property type="entry name" value="Acetolactate synthase, small subunit"/>
    <property type="match status" value="1"/>
</dbReference>
<dbReference type="Pfam" id="PF10369">
    <property type="entry name" value="ALS_ss_C"/>
    <property type="match status" value="1"/>
</dbReference>
<dbReference type="Pfam" id="PF22629">
    <property type="entry name" value="ACT_AHAS_ss"/>
    <property type="match status" value="1"/>
</dbReference>
<dbReference type="GO" id="GO:0009099">
    <property type="term" value="P:L-valine biosynthetic process"/>
    <property type="evidence" value="ECO:0007669"/>
    <property type="project" value="UniProtKB-UniRule"/>
</dbReference>
<dbReference type="FunFam" id="3.30.70.1150:FF:000001">
    <property type="entry name" value="Acetolactate synthase small subunit"/>
    <property type="match status" value="1"/>
</dbReference>
<dbReference type="Gene3D" id="3.30.70.1150">
    <property type="entry name" value="ACT-like. Chain A, domain 2"/>
    <property type="match status" value="1"/>
</dbReference>
<comment type="pathway">
    <text evidence="2 8">Amino-acid biosynthesis; L-valine biosynthesis; L-valine from pyruvate: step 1/4.</text>
</comment>
<dbReference type="KEGG" id="vck:PG915_03215"/>
<evidence type="ECO:0000313" key="10">
    <source>
        <dbReference type="EMBL" id="XCD16585.1"/>
    </source>
</evidence>
<dbReference type="Gene3D" id="3.30.70.260">
    <property type="match status" value="1"/>
</dbReference>
<dbReference type="RefSeq" id="WP_353497843.1">
    <property type="nucleotide sequence ID" value="NZ_CP115920.1"/>
</dbReference>
<dbReference type="PANTHER" id="PTHR30239">
    <property type="entry name" value="ACETOLACTATE SYNTHASE SMALL SUBUNIT"/>
    <property type="match status" value="1"/>
</dbReference>
<dbReference type="EC" id="2.2.1.6" evidence="8"/>
<dbReference type="CDD" id="cd04878">
    <property type="entry name" value="ACT_AHAS"/>
    <property type="match status" value="1"/>
</dbReference>
<dbReference type="GO" id="GO:0009097">
    <property type="term" value="P:isoleucine biosynthetic process"/>
    <property type="evidence" value="ECO:0007669"/>
    <property type="project" value="UniProtKB-UniRule"/>
</dbReference>
<accession>A0AAU8BJF7</accession>
<dbReference type="NCBIfam" id="TIGR00119">
    <property type="entry name" value="acolac_sm"/>
    <property type="match status" value="1"/>
</dbReference>
<gene>
    <name evidence="10" type="primary">ilvN</name>
    <name evidence="10" type="ORF">PG915_03215</name>
</gene>
<sequence length="164" mass="18247">MRHIISLLLENQPGALSRVVGLFSQRGYNIESLNVSPTDDETLSRLNITTESDKMELEQIQKHLHKLIDVLKVQEVTEFEHIERELMMVKVKASGFARAEVKRTADIFRGQIVDVTSSQYTVQLAGTAEKLDAFVSALSEVTDVVEVARSGIVGIARGERALKP</sequence>
<dbReference type="GO" id="GO:0005829">
    <property type="term" value="C:cytosol"/>
    <property type="evidence" value="ECO:0007669"/>
    <property type="project" value="TreeGrafter"/>
</dbReference>
<comment type="pathway">
    <text evidence="1 8">Amino-acid biosynthesis; L-isoleucine biosynthesis; L-isoleucine from 2-oxobutanoate: step 1/4.</text>
</comment>
<dbReference type="InterPro" id="IPR039557">
    <property type="entry name" value="AHAS_ACT"/>
</dbReference>
<comment type="function">
    <text evidence="8">Catalyzes the conversion of 2 pyruvate molecules into acetolactate in the first common step of the biosynthetic pathway of the branched-amino acids such as leucine, isoleucine, and valine.</text>
</comment>
<reference evidence="10" key="1">
    <citation type="submission" date="2023-01" db="EMBL/GenBank/DDBJ databases">
        <title>Vibrio sp. CB1-14 genome sequencing.</title>
        <authorList>
            <person name="Otstavnykh N."/>
            <person name="Isaeva M."/>
            <person name="Meleshko D."/>
        </authorList>
    </citation>
    <scope>NUCLEOTIDE SEQUENCE</scope>
    <source>
        <strain evidence="10">CB1-14</strain>
    </source>
</reference>
<dbReference type="GO" id="GO:0003984">
    <property type="term" value="F:acetolactate synthase activity"/>
    <property type="evidence" value="ECO:0007669"/>
    <property type="project" value="UniProtKB-UniRule"/>
</dbReference>
<dbReference type="InterPro" id="IPR054480">
    <property type="entry name" value="AHAS_small-like_ACT"/>
</dbReference>
<keyword evidence="5 8" id="KW-0028">Amino-acid biosynthesis</keyword>
<evidence type="ECO:0000256" key="5">
    <source>
        <dbReference type="ARBA" id="ARBA00022605"/>
    </source>
</evidence>